<dbReference type="RefSeq" id="WP_225417711.1">
    <property type="nucleotide sequence ID" value="NZ_BEXA01000005.1"/>
</dbReference>
<organism evidence="2 3">
    <name type="scientific">Lentilactobacillus kosonis</name>
    <dbReference type="NCBI Taxonomy" id="2810561"/>
    <lineage>
        <taxon>Bacteria</taxon>
        <taxon>Bacillati</taxon>
        <taxon>Bacillota</taxon>
        <taxon>Bacilli</taxon>
        <taxon>Lactobacillales</taxon>
        <taxon>Lactobacillaceae</taxon>
        <taxon>Lentilactobacillus</taxon>
    </lineage>
</organism>
<evidence type="ECO:0000313" key="3">
    <source>
        <dbReference type="Proteomes" id="UP000286974"/>
    </source>
</evidence>
<feature type="signal peptide" evidence="1">
    <location>
        <begin position="1"/>
        <end position="27"/>
    </location>
</feature>
<evidence type="ECO:0000313" key="2">
    <source>
        <dbReference type="EMBL" id="GAY73918.1"/>
    </source>
</evidence>
<dbReference type="Proteomes" id="UP000286974">
    <property type="component" value="Unassembled WGS sequence"/>
</dbReference>
<reference evidence="2 3" key="1">
    <citation type="submission" date="2017-11" db="EMBL/GenBank/DDBJ databases">
        <title>Draft Genome Sequence of Lactobacillus curieae NBRC 111893 isolated from Koso, a Japanese sugar-Vegetable Fermented Beverage.</title>
        <authorList>
            <person name="Chiou T.Y."/>
            <person name="Oshima K."/>
            <person name="Suda W."/>
            <person name="Hattori M."/>
            <person name="Takahashi T."/>
        </authorList>
    </citation>
    <scope>NUCLEOTIDE SEQUENCE [LARGE SCALE GENOMIC DNA]</scope>
    <source>
        <strain evidence="2 3">NBRC111893</strain>
    </source>
</reference>
<accession>A0A401FNS5</accession>
<comment type="caution">
    <text evidence="2">The sequence shown here is derived from an EMBL/GenBank/DDBJ whole genome shotgun (WGS) entry which is preliminary data.</text>
</comment>
<sequence>MKKIPLIITSIALALPFVASAPLAANAAAKTYTYTVSANPTFYKKAKVYHTKDATPYVFTGKFMADQPIVTMQAKTKLKSGTTYYVTQSVKVQNKS</sequence>
<evidence type="ECO:0008006" key="4">
    <source>
        <dbReference type="Google" id="ProtNLM"/>
    </source>
</evidence>
<feature type="chain" id="PRO_5019312184" description="DUF5776 domain-containing protein" evidence="1">
    <location>
        <begin position="28"/>
        <end position="96"/>
    </location>
</feature>
<evidence type="ECO:0000256" key="1">
    <source>
        <dbReference type="SAM" id="SignalP"/>
    </source>
</evidence>
<proteinExistence type="predicted"/>
<dbReference type="AlphaFoldDB" id="A0A401FNS5"/>
<name>A0A401FNS5_9LACO</name>
<protein>
    <recommendedName>
        <fullName evidence="4">DUF5776 domain-containing protein</fullName>
    </recommendedName>
</protein>
<gene>
    <name evidence="2" type="ORF">NBRC111893_2064</name>
</gene>
<keyword evidence="3" id="KW-1185">Reference proteome</keyword>
<dbReference type="EMBL" id="BEXA01000005">
    <property type="protein sequence ID" value="GAY73918.1"/>
    <property type="molecule type" value="Genomic_DNA"/>
</dbReference>
<keyword evidence="1" id="KW-0732">Signal</keyword>